<feature type="binding site" evidence="3">
    <location>
        <position position="103"/>
    </location>
    <ligand>
        <name>substrate</name>
    </ligand>
</feature>
<feature type="domain" description="SMP-30/Gluconolactonase/LRE-like region" evidence="4">
    <location>
        <begin position="16"/>
        <end position="257"/>
    </location>
</feature>
<feature type="binding site" evidence="3">
    <location>
        <position position="18"/>
    </location>
    <ligand>
        <name>a divalent metal cation</name>
        <dbReference type="ChEBI" id="CHEBI:60240"/>
    </ligand>
</feature>
<keyword evidence="3" id="KW-0862">Zinc</keyword>
<dbReference type="InterPro" id="IPR011042">
    <property type="entry name" value="6-blade_b-propeller_TolB-like"/>
</dbReference>
<protein>
    <submittedName>
        <fullName evidence="5">Sugar lactone lactonase YvrE</fullName>
    </submittedName>
</protein>
<dbReference type="EMBL" id="JACIJK010000013">
    <property type="protein sequence ID" value="MBB5716689.1"/>
    <property type="molecule type" value="Genomic_DNA"/>
</dbReference>
<keyword evidence="6" id="KW-1185">Reference proteome</keyword>
<feature type="binding site" evidence="3">
    <location>
        <position position="198"/>
    </location>
    <ligand>
        <name>a divalent metal cation</name>
        <dbReference type="ChEBI" id="CHEBI:60240"/>
    </ligand>
</feature>
<dbReference type="PANTHER" id="PTHR10907">
    <property type="entry name" value="REGUCALCIN"/>
    <property type="match status" value="1"/>
</dbReference>
<proteinExistence type="inferred from homology"/>
<feature type="binding site" evidence="3">
    <location>
        <position position="149"/>
    </location>
    <ligand>
        <name>a divalent metal cation</name>
        <dbReference type="ChEBI" id="CHEBI:60240"/>
    </ligand>
</feature>
<dbReference type="AlphaFoldDB" id="A0A7W9EVT7"/>
<evidence type="ECO:0000313" key="6">
    <source>
        <dbReference type="Proteomes" id="UP000546200"/>
    </source>
</evidence>
<dbReference type="PRINTS" id="PR01790">
    <property type="entry name" value="SMP30FAMILY"/>
</dbReference>
<reference evidence="5 6" key="1">
    <citation type="submission" date="2020-08" db="EMBL/GenBank/DDBJ databases">
        <title>Genomic Encyclopedia of Type Strains, Phase IV (KMG-IV): sequencing the most valuable type-strain genomes for metagenomic binning, comparative biology and taxonomic classification.</title>
        <authorList>
            <person name="Goeker M."/>
        </authorList>
    </citation>
    <scope>NUCLEOTIDE SEQUENCE [LARGE SCALE GENOMIC DNA]</scope>
    <source>
        <strain evidence="5 6">DSM 100044</strain>
    </source>
</reference>
<dbReference type="PANTHER" id="PTHR10907:SF47">
    <property type="entry name" value="REGUCALCIN"/>
    <property type="match status" value="1"/>
</dbReference>
<dbReference type="Pfam" id="PF08450">
    <property type="entry name" value="SGL"/>
    <property type="match status" value="1"/>
</dbReference>
<dbReference type="RefSeq" id="WP_184060182.1">
    <property type="nucleotide sequence ID" value="NZ_JACIJK010000013.1"/>
</dbReference>
<evidence type="ECO:0000256" key="1">
    <source>
        <dbReference type="ARBA" id="ARBA00008853"/>
    </source>
</evidence>
<organism evidence="5 6">
    <name type="scientific">Sphingomonas aerophila</name>
    <dbReference type="NCBI Taxonomy" id="1344948"/>
    <lineage>
        <taxon>Bacteria</taxon>
        <taxon>Pseudomonadati</taxon>
        <taxon>Pseudomonadota</taxon>
        <taxon>Alphaproteobacteria</taxon>
        <taxon>Sphingomonadales</taxon>
        <taxon>Sphingomonadaceae</taxon>
        <taxon>Sphingomonas</taxon>
    </lineage>
</organism>
<feature type="active site" description="Proton donor/acceptor" evidence="2">
    <location>
        <position position="198"/>
    </location>
</feature>
<dbReference type="Gene3D" id="2.120.10.30">
    <property type="entry name" value="TolB, C-terminal domain"/>
    <property type="match status" value="1"/>
</dbReference>
<name>A0A7W9EVT7_9SPHN</name>
<evidence type="ECO:0000256" key="3">
    <source>
        <dbReference type="PIRSR" id="PIRSR605511-2"/>
    </source>
</evidence>
<gene>
    <name evidence="5" type="ORF">FHS94_003561</name>
</gene>
<dbReference type="InterPro" id="IPR013658">
    <property type="entry name" value="SGL"/>
</dbReference>
<dbReference type="GO" id="GO:0019853">
    <property type="term" value="P:L-ascorbic acid biosynthetic process"/>
    <property type="evidence" value="ECO:0007669"/>
    <property type="project" value="TreeGrafter"/>
</dbReference>
<dbReference type="GO" id="GO:0004341">
    <property type="term" value="F:gluconolactonase activity"/>
    <property type="evidence" value="ECO:0007669"/>
    <property type="project" value="TreeGrafter"/>
</dbReference>
<comment type="cofactor">
    <cofactor evidence="3">
        <name>Zn(2+)</name>
        <dbReference type="ChEBI" id="CHEBI:29105"/>
    </cofactor>
    <text evidence="3">Binds 1 divalent metal cation per subunit.</text>
</comment>
<dbReference type="SUPFAM" id="SSF63829">
    <property type="entry name" value="Calcium-dependent phosphotriesterase"/>
    <property type="match status" value="1"/>
</dbReference>
<dbReference type="InterPro" id="IPR005511">
    <property type="entry name" value="SMP-30"/>
</dbReference>
<dbReference type="GO" id="GO:0005509">
    <property type="term" value="F:calcium ion binding"/>
    <property type="evidence" value="ECO:0007669"/>
    <property type="project" value="TreeGrafter"/>
</dbReference>
<evidence type="ECO:0000313" key="5">
    <source>
        <dbReference type="EMBL" id="MBB5716689.1"/>
    </source>
</evidence>
<dbReference type="Proteomes" id="UP000546200">
    <property type="component" value="Unassembled WGS sequence"/>
</dbReference>
<evidence type="ECO:0000259" key="4">
    <source>
        <dbReference type="Pfam" id="PF08450"/>
    </source>
</evidence>
<comment type="caution">
    <text evidence="5">The sequence shown here is derived from an EMBL/GenBank/DDBJ whole genome shotgun (WGS) entry which is preliminary data.</text>
</comment>
<keyword evidence="3" id="KW-0479">Metal-binding</keyword>
<feature type="binding site" evidence="3">
    <location>
        <position position="101"/>
    </location>
    <ligand>
        <name>substrate</name>
    </ligand>
</feature>
<accession>A0A7W9EVT7</accession>
<evidence type="ECO:0000256" key="2">
    <source>
        <dbReference type="PIRSR" id="PIRSR605511-1"/>
    </source>
</evidence>
<comment type="similarity">
    <text evidence="1">Belongs to the SMP-30/CGR1 family.</text>
</comment>
<sequence>MALSEPQSVLPVQATLGEGPVWVAREQALWFVDIKSHQVHRFDPATGDHRSFAAPEQVGWVLPSDDGQFLAGLKTGVARFDAETGEFTSLRDPEPDLPGNRLNDATVDAAGRVWFGTMDDGEEAATGCLWCLDGGEVRASGLPPVTITNGPAISPDGRTLYHTDTLGRLIHAVPMNDDGTLGSARVFAEIAEEDGWPDGCVCDAEGFLWSGLWGGWRARRYAPDGSIAQEVRFPVANITKIAFGGPDLTTAYATTARKGLDEAVLAGQPLAGNLFAFDAGVAGIPGSVARLR</sequence>